<feature type="region of interest" description="Disordered" evidence="5">
    <location>
        <begin position="789"/>
        <end position="813"/>
    </location>
</feature>
<evidence type="ECO:0000313" key="8">
    <source>
        <dbReference type="EMBL" id="KAK3238327.1"/>
    </source>
</evidence>
<feature type="transmembrane region" description="Helical" evidence="6">
    <location>
        <begin position="1093"/>
        <end position="1118"/>
    </location>
</feature>
<keyword evidence="4 6" id="KW-0472">Membrane</keyword>
<dbReference type="EMBL" id="LGRX02034255">
    <property type="protein sequence ID" value="KAK3238327.1"/>
    <property type="molecule type" value="Genomic_DNA"/>
</dbReference>
<keyword evidence="2 6" id="KW-0812">Transmembrane</keyword>
<organism evidence="8 9">
    <name type="scientific">Cymbomonas tetramitiformis</name>
    <dbReference type="NCBI Taxonomy" id="36881"/>
    <lineage>
        <taxon>Eukaryota</taxon>
        <taxon>Viridiplantae</taxon>
        <taxon>Chlorophyta</taxon>
        <taxon>Pyramimonadophyceae</taxon>
        <taxon>Pyramimonadales</taxon>
        <taxon>Pyramimonadaceae</taxon>
        <taxon>Cymbomonas</taxon>
    </lineage>
</organism>
<dbReference type="InterPro" id="IPR049452">
    <property type="entry name" value="Anoctamin_TM"/>
</dbReference>
<proteinExistence type="predicted"/>
<reference evidence="8 9" key="1">
    <citation type="journal article" date="2015" name="Genome Biol. Evol.">
        <title>Comparative Genomics of a Bacterivorous Green Alga Reveals Evolutionary Causalities and Consequences of Phago-Mixotrophic Mode of Nutrition.</title>
        <authorList>
            <person name="Burns J.A."/>
            <person name="Paasch A."/>
            <person name="Narechania A."/>
            <person name="Kim E."/>
        </authorList>
    </citation>
    <scope>NUCLEOTIDE SEQUENCE [LARGE SCALE GENOMIC DNA]</scope>
    <source>
        <strain evidence="8 9">PLY_AMNH</strain>
    </source>
</reference>
<comment type="subcellular location">
    <subcellularLocation>
        <location evidence="1">Membrane</location>
        <topology evidence="1">Multi-pass membrane protein</topology>
    </subcellularLocation>
</comment>
<feature type="compositionally biased region" description="Basic and acidic residues" evidence="5">
    <location>
        <begin position="923"/>
        <end position="933"/>
    </location>
</feature>
<comment type="caution">
    <text evidence="8">The sequence shown here is derived from an EMBL/GenBank/DDBJ whole genome shotgun (WGS) entry which is preliminary data.</text>
</comment>
<feature type="transmembrane region" description="Helical" evidence="6">
    <location>
        <begin position="665"/>
        <end position="688"/>
    </location>
</feature>
<dbReference type="GO" id="GO:0016020">
    <property type="term" value="C:membrane"/>
    <property type="evidence" value="ECO:0007669"/>
    <property type="project" value="UniProtKB-SubCell"/>
</dbReference>
<feature type="transmembrane region" description="Helical" evidence="6">
    <location>
        <begin position="622"/>
        <end position="644"/>
    </location>
</feature>
<feature type="domain" description="Anoctamin transmembrane" evidence="7">
    <location>
        <begin position="442"/>
        <end position="729"/>
    </location>
</feature>
<feature type="region of interest" description="Disordered" evidence="5">
    <location>
        <begin position="1184"/>
        <end position="1213"/>
    </location>
</feature>
<evidence type="ECO:0000256" key="1">
    <source>
        <dbReference type="ARBA" id="ARBA00004141"/>
    </source>
</evidence>
<feature type="transmembrane region" description="Helical" evidence="6">
    <location>
        <begin position="499"/>
        <end position="516"/>
    </location>
</feature>
<feature type="transmembrane region" description="Helical" evidence="6">
    <location>
        <begin position="579"/>
        <end position="602"/>
    </location>
</feature>
<feature type="transmembrane region" description="Helical" evidence="6">
    <location>
        <begin position="1130"/>
        <end position="1152"/>
    </location>
</feature>
<keyword evidence="3 6" id="KW-1133">Transmembrane helix</keyword>
<evidence type="ECO:0000256" key="6">
    <source>
        <dbReference type="SAM" id="Phobius"/>
    </source>
</evidence>
<sequence length="1213" mass="135595">MSWTANEAPDTGATSNPLFLKNIQPCLSQENFRRRAQSIAMSVSPVSDGQRMASSEFPRIDPQESFDLAKFFIDGNRPYDSLRSFDAGLEDGAALDHASPDAASSFWDAADTARQHPPSVEEGTLQREDDHEAVTRRRDSAEAKWKRAMSVLLAGNVDSAASRLFERMKQEKRRRRAFSEDVVKGKNAYSFQWMLVFTPTKELTTDDAKLTRLSSSLCPDRRSDPGGWGCCGCSRRADNDGIAMAQAMAERSRRQDAVLAKLKQEHVGLYVEETWHSGVRALLISADKETLEDGAELMGLHKRVVNSLGGSWIPYSTSIRECFQRTKVINPHPGESSQLKKAREAGGIFHDFDEEEAQLKEGGECDAAILTPSDRIRVVAALVKDPDFGCGVDIMQEVQDNVIAANGFFPLHDDRWRHQLLNKVATTRSWPLRTSDSIVEDIRFYCGEEVAFYFAFQAYVGKALQLPAVMGVLLAMFPPVVDAIHPPWGATTKFYCGCLHALFMCCWGAYFIEMWFRKEREYSFWWGTSKQIDQFPRLRPAFHINFSSWTFNNTVWRFQYNTGEWKSYYPRQYRLTKQVLTWTLLLCILLILLINLYATFWLTERSYEEEVDHLNMKQLIKLYAGSVLVYGMLIPVFNFLYKLLAHEMTEWENYRTFDQVNRHTVAKIFPFQFIVYFGGILISAFSYVDLDTMSIPKDKVAEVEQTLLVQVGLLQIVRCFLTDNLLYVLQEWKLRLEIYFKNVEGAYAKSPSVRRLPSAASESVQMLFKTMIDRSRNLQTEVPQQLGMAARGALAESPGARPGEQGGLPLSERPSTAEIAEEGLGGLRSNEVATDSNALEGDINSPRGSSSQIPGRYSDHSISTICAKEENEEAEEQTGKGAEDSALGKAEVDGGEAIREEGGSMPGSAEVAGNPTSVSGRAQEARVLEGHGRRREAPVLAKGGSGIIEAEPLSSTLAAMPRRLSQIPRQVGKSVIGGGKELYGLTTGAIDRRVSSVMKGITGATSVETELKHRATKDRAVQAAWEEAFKPESNLVDEYMKQMILMGYGMLFAIVFPLSPLVAALNCYVEIRLNLRKLITSCRRPVPQIARSIGIWASILQITFTLSAITNICLACVLNGSQLGASSMELVATAIVTEHLLMVVIVSVRVIIPRTPKWIRQEEARQHAHLANIHLRNLVTVQQGSKASSSMRSTRGLEKNESFQNWRRSQKMV</sequence>
<feature type="compositionally biased region" description="Basic and acidic residues" evidence="5">
    <location>
        <begin position="890"/>
        <end position="902"/>
    </location>
</feature>
<name>A0AAE0ESF3_9CHLO</name>
<evidence type="ECO:0000259" key="7">
    <source>
        <dbReference type="Pfam" id="PF04547"/>
    </source>
</evidence>
<feature type="region of interest" description="Disordered" evidence="5">
    <location>
        <begin position="870"/>
        <end position="933"/>
    </location>
</feature>
<dbReference type="GO" id="GO:0005254">
    <property type="term" value="F:chloride channel activity"/>
    <property type="evidence" value="ECO:0007669"/>
    <property type="project" value="TreeGrafter"/>
</dbReference>
<keyword evidence="9" id="KW-1185">Reference proteome</keyword>
<evidence type="ECO:0000256" key="3">
    <source>
        <dbReference type="ARBA" id="ARBA00022989"/>
    </source>
</evidence>
<feature type="region of interest" description="Disordered" evidence="5">
    <location>
        <begin position="835"/>
        <end position="858"/>
    </location>
</feature>
<protein>
    <recommendedName>
        <fullName evidence="7">Anoctamin transmembrane domain-containing protein</fullName>
    </recommendedName>
</protein>
<dbReference type="Pfam" id="PF04547">
    <property type="entry name" value="Anoctamin"/>
    <property type="match status" value="2"/>
</dbReference>
<dbReference type="Proteomes" id="UP001190700">
    <property type="component" value="Unassembled WGS sequence"/>
</dbReference>
<evidence type="ECO:0000313" key="9">
    <source>
        <dbReference type="Proteomes" id="UP001190700"/>
    </source>
</evidence>
<dbReference type="InterPro" id="IPR007632">
    <property type="entry name" value="Anoctamin"/>
</dbReference>
<feature type="compositionally biased region" description="Polar residues" evidence="5">
    <location>
        <begin position="1184"/>
        <end position="1193"/>
    </location>
</feature>
<feature type="compositionally biased region" description="Basic and acidic residues" evidence="5">
    <location>
        <begin position="124"/>
        <end position="140"/>
    </location>
</feature>
<evidence type="ECO:0000256" key="5">
    <source>
        <dbReference type="SAM" id="MobiDB-lite"/>
    </source>
</evidence>
<gene>
    <name evidence="8" type="ORF">CYMTET_51655</name>
</gene>
<feature type="domain" description="Anoctamin transmembrane" evidence="7">
    <location>
        <begin position="1014"/>
        <end position="1166"/>
    </location>
</feature>
<dbReference type="AlphaFoldDB" id="A0AAE0ESF3"/>
<evidence type="ECO:0000256" key="4">
    <source>
        <dbReference type="ARBA" id="ARBA00023136"/>
    </source>
</evidence>
<evidence type="ECO:0000256" key="2">
    <source>
        <dbReference type="ARBA" id="ARBA00022692"/>
    </source>
</evidence>
<dbReference type="PANTHER" id="PTHR12308:SF73">
    <property type="entry name" value="ANOCTAMIN"/>
    <property type="match status" value="1"/>
</dbReference>
<accession>A0AAE0ESF3</accession>
<feature type="transmembrane region" description="Helical" evidence="6">
    <location>
        <begin position="1045"/>
        <end position="1069"/>
    </location>
</feature>
<feature type="region of interest" description="Disordered" evidence="5">
    <location>
        <begin position="110"/>
        <end position="140"/>
    </location>
</feature>
<dbReference type="PANTHER" id="PTHR12308">
    <property type="entry name" value="ANOCTAMIN"/>
    <property type="match status" value="1"/>
</dbReference>